<dbReference type="Pfam" id="PF01183">
    <property type="entry name" value="Glyco_hydro_25"/>
    <property type="match status" value="1"/>
</dbReference>
<keyword evidence="2" id="KW-0378">Hydrolase</keyword>
<dbReference type="STRING" id="1159016.SAMN02927937_02555"/>
<keyword evidence="3" id="KW-0326">Glycosidase</keyword>
<dbReference type="InterPro" id="IPR018077">
    <property type="entry name" value="Glyco_hydro_fam25_subgr"/>
</dbReference>
<evidence type="ECO:0000256" key="2">
    <source>
        <dbReference type="ARBA" id="ARBA00022801"/>
    </source>
</evidence>
<evidence type="ECO:0000256" key="4">
    <source>
        <dbReference type="SAM" id="Phobius"/>
    </source>
</evidence>
<dbReference type="PANTHER" id="PTHR34135">
    <property type="entry name" value="LYSOZYME"/>
    <property type="match status" value="1"/>
</dbReference>
<evidence type="ECO:0000313" key="6">
    <source>
        <dbReference type="Proteomes" id="UP000199634"/>
    </source>
</evidence>
<dbReference type="Proteomes" id="UP000199634">
    <property type="component" value="Unassembled WGS sequence"/>
</dbReference>
<dbReference type="SMART" id="SM00641">
    <property type="entry name" value="Glyco_25"/>
    <property type="match status" value="1"/>
</dbReference>
<dbReference type="OrthoDB" id="9798192at2"/>
<sequence>MAVPKKRKPVRRSTTRKKKKTAVWKWHVLAYSLLIFCFVIFHYRDGIGYFFTDLYERIFKSEDSKEVTVHDFRAMEILDKHTNHLFGFDVSHYQYDINWKEIDSLYNKFAIDYVFIRSTMGIDGVDDKFDYNWKKAKSRLLVRGAYHYYRPDENSTLQAQNFIKNSPLEPGDFFPVLDIEELPKEQSVEKMREGIQNWLTIVEKHYGVKPIIYSGANYYRHHIKDYFPDHKVWIAKYSLFSEKMNNDWHFWQFTDKGTVNGIETKVDLNIFKGSRYDLKQFVIQ</sequence>
<keyword evidence="6" id="KW-1185">Reference proteome</keyword>
<evidence type="ECO:0000313" key="5">
    <source>
        <dbReference type="EMBL" id="SEH98704.1"/>
    </source>
</evidence>
<protein>
    <submittedName>
        <fullName evidence="5">Lysozyme</fullName>
    </submittedName>
</protein>
<gene>
    <name evidence="5" type="ORF">SAMN02927937_02555</name>
</gene>
<reference evidence="5 6" key="1">
    <citation type="submission" date="2016-10" db="EMBL/GenBank/DDBJ databases">
        <authorList>
            <person name="de Groot N.N."/>
        </authorList>
    </citation>
    <scope>NUCLEOTIDE SEQUENCE [LARGE SCALE GENOMIC DNA]</scope>
    <source>
        <strain evidence="5 6">CGMCC 1.10825</strain>
    </source>
</reference>
<dbReference type="EMBL" id="FNXE01000048">
    <property type="protein sequence ID" value="SEH98704.1"/>
    <property type="molecule type" value="Genomic_DNA"/>
</dbReference>
<dbReference type="RefSeq" id="WP_091101809.1">
    <property type="nucleotide sequence ID" value="NZ_FNXE01000048.1"/>
</dbReference>
<name>A0A1H6MM41_9FLAO</name>
<dbReference type="GO" id="GO:0009253">
    <property type="term" value="P:peptidoglycan catabolic process"/>
    <property type="evidence" value="ECO:0007669"/>
    <property type="project" value="InterPro"/>
</dbReference>
<dbReference type="InterPro" id="IPR017853">
    <property type="entry name" value="GH"/>
</dbReference>
<evidence type="ECO:0000256" key="1">
    <source>
        <dbReference type="ARBA" id="ARBA00010646"/>
    </source>
</evidence>
<dbReference type="GO" id="GO:0016052">
    <property type="term" value="P:carbohydrate catabolic process"/>
    <property type="evidence" value="ECO:0007669"/>
    <property type="project" value="TreeGrafter"/>
</dbReference>
<keyword evidence="4" id="KW-1133">Transmembrane helix</keyword>
<keyword evidence="4" id="KW-0812">Transmembrane</keyword>
<dbReference type="PANTHER" id="PTHR34135:SF2">
    <property type="entry name" value="LYSOZYME"/>
    <property type="match status" value="1"/>
</dbReference>
<evidence type="ECO:0000256" key="3">
    <source>
        <dbReference type="ARBA" id="ARBA00023295"/>
    </source>
</evidence>
<dbReference type="Gene3D" id="3.20.20.80">
    <property type="entry name" value="Glycosidases"/>
    <property type="match status" value="1"/>
</dbReference>
<dbReference type="AlphaFoldDB" id="A0A1H6MM41"/>
<keyword evidence="4" id="KW-0472">Membrane</keyword>
<dbReference type="GO" id="GO:0003796">
    <property type="term" value="F:lysozyme activity"/>
    <property type="evidence" value="ECO:0007669"/>
    <property type="project" value="InterPro"/>
</dbReference>
<dbReference type="PROSITE" id="PS51904">
    <property type="entry name" value="GLYCOSYL_HYDROL_F25_2"/>
    <property type="match status" value="1"/>
</dbReference>
<organism evidence="5 6">
    <name type="scientific">Paenimyroides marinum</name>
    <dbReference type="NCBI Taxonomy" id="1159016"/>
    <lineage>
        <taxon>Bacteria</taxon>
        <taxon>Pseudomonadati</taxon>
        <taxon>Bacteroidota</taxon>
        <taxon>Flavobacteriia</taxon>
        <taxon>Flavobacteriales</taxon>
        <taxon>Flavobacteriaceae</taxon>
        <taxon>Paenimyroides</taxon>
    </lineage>
</organism>
<dbReference type="SUPFAM" id="SSF51445">
    <property type="entry name" value="(Trans)glycosidases"/>
    <property type="match status" value="1"/>
</dbReference>
<dbReference type="GO" id="GO:0016998">
    <property type="term" value="P:cell wall macromolecule catabolic process"/>
    <property type="evidence" value="ECO:0007669"/>
    <property type="project" value="InterPro"/>
</dbReference>
<comment type="similarity">
    <text evidence="1">Belongs to the glycosyl hydrolase 25 family.</text>
</comment>
<proteinExistence type="inferred from homology"/>
<accession>A0A1H6MM41</accession>
<dbReference type="InterPro" id="IPR002053">
    <property type="entry name" value="Glyco_hydro_25"/>
</dbReference>
<feature type="transmembrane region" description="Helical" evidence="4">
    <location>
        <begin position="21"/>
        <end position="43"/>
    </location>
</feature>